<feature type="region of interest" description="Disordered" evidence="1">
    <location>
        <begin position="21"/>
        <end position="108"/>
    </location>
</feature>
<reference evidence="2 3" key="1">
    <citation type="journal article" date="2012" name="Science">
        <title>The Paleozoic origin of enzymatic lignin decomposition reconstructed from 31 fungal genomes.</title>
        <authorList>
            <person name="Floudas D."/>
            <person name="Binder M."/>
            <person name="Riley R."/>
            <person name="Barry K."/>
            <person name="Blanchette R.A."/>
            <person name="Henrissat B."/>
            <person name="Martinez A.T."/>
            <person name="Otillar R."/>
            <person name="Spatafora J.W."/>
            <person name="Yadav J.S."/>
            <person name="Aerts A."/>
            <person name="Benoit I."/>
            <person name="Boyd A."/>
            <person name="Carlson A."/>
            <person name="Copeland A."/>
            <person name="Coutinho P.M."/>
            <person name="de Vries R.P."/>
            <person name="Ferreira P."/>
            <person name="Findley K."/>
            <person name="Foster B."/>
            <person name="Gaskell J."/>
            <person name="Glotzer D."/>
            <person name="Gorecki P."/>
            <person name="Heitman J."/>
            <person name="Hesse C."/>
            <person name="Hori C."/>
            <person name="Igarashi K."/>
            <person name="Jurgens J.A."/>
            <person name="Kallen N."/>
            <person name="Kersten P."/>
            <person name="Kohler A."/>
            <person name="Kuees U."/>
            <person name="Kumar T.K.A."/>
            <person name="Kuo A."/>
            <person name="LaButti K."/>
            <person name="Larrondo L.F."/>
            <person name="Lindquist E."/>
            <person name="Ling A."/>
            <person name="Lombard V."/>
            <person name="Lucas S."/>
            <person name="Lundell T."/>
            <person name="Martin R."/>
            <person name="McLaughlin D.J."/>
            <person name="Morgenstern I."/>
            <person name="Morin E."/>
            <person name="Murat C."/>
            <person name="Nagy L.G."/>
            <person name="Nolan M."/>
            <person name="Ohm R.A."/>
            <person name="Patyshakuliyeva A."/>
            <person name="Rokas A."/>
            <person name="Ruiz-Duenas F.J."/>
            <person name="Sabat G."/>
            <person name="Salamov A."/>
            <person name="Samejima M."/>
            <person name="Schmutz J."/>
            <person name="Slot J.C."/>
            <person name="St John F."/>
            <person name="Stenlid J."/>
            <person name="Sun H."/>
            <person name="Sun S."/>
            <person name="Syed K."/>
            <person name="Tsang A."/>
            <person name="Wiebenga A."/>
            <person name="Young D."/>
            <person name="Pisabarro A."/>
            <person name="Eastwood D.C."/>
            <person name="Martin F."/>
            <person name="Cullen D."/>
            <person name="Grigoriev I.V."/>
            <person name="Hibbett D.S."/>
        </authorList>
    </citation>
    <scope>NUCLEOTIDE SEQUENCE [LARGE SCALE GENOMIC DNA]</scope>
    <source>
        <strain evidence="2 3">DJM-731 SS1</strain>
    </source>
</reference>
<feature type="compositionally biased region" description="Pro residues" evidence="1">
    <location>
        <begin position="54"/>
        <end position="77"/>
    </location>
</feature>
<feature type="compositionally biased region" description="Pro residues" evidence="1">
    <location>
        <begin position="25"/>
        <end position="47"/>
    </location>
</feature>
<dbReference type="Proteomes" id="UP000030653">
    <property type="component" value="Unassembled WGS sequence"/>
</dbReference>
<name>M5G6K5_DACPD</name>
<keyword evidence="3" id="KW-1185">Reference proteome</keyword>
<proteinExistence type="predicted"/>
<dbReference type="GeneID" id="63684061"/>
<evidence type="ECO:0000256" key="1">
    <source>
        <dbReference type="SAM" id="MobiDB-lite"/>
    </source>
</evidence>
<organism evidence="2 3">
    <name type="scientific">Dacryopinax primogenitus (strain DJM 731)</name>
    <name type="common">Brown rot fungus</name>
    <dbReference type="NCBI Taxonomy" id="1858805"/>
    <lineage>
        <taxon>Eukaryota</taxon>
        <taxon>Fungi</taxon>
        <taxon>Dikarya</taxon>
        <taxon>Basidiomycota</taxon>
        <taxon>Agaricomycotina</taxon>
        <taxon>Dacrymycetes</taxon>
        <taxon>Dacrymycetales</taxon>
        <taxon>Dacrymycetaceae</taxon>
        <taxon>Dacryopinax</taxon>
    </lineage>
</organism>
<protein>
    <submittedName>
        <fullName evidence="2">Uncharacterized protein</fullName>
    </submittedName>
</protein>
<dbReference type="RefSeq" id="XP_040626295.1">
    <property type="nucleotide sequence ID" value="XM_040768999.1"/>
</dbReference>
<accession>M5G6K5</accession>
<evidence type="ECO:0000313" key="3">
    <source>
        <dbReference type="Proteomes" id="UP000030653"/>
    </source>
</evidence>
<sequence>MPVRTGKSPGSSGYWVLEIWTGDRPLPPPLPQSPQSPPPLQCLPPLPQSLSLRLPPPLPLPPQAPPTPPSQPSPTQPQPSRTSSPFPLEQGTVGTDYGHGGLGEEEQG</sequence>
<gene>
    <name evidence="2" type="ORF">DACRYDRAFT_110120</name>
</gene>
<dbReference type="HOGENOM" id="CLU_2196863_0_0_1"/>
<dbReference type="EMBL" id="JH795870">
    <property type="protein sequence ID" value="EJT99397.1"/>
    <property type="molecule type" value="Genomic_DNA"/>
</dbReference>
<evidence type="ECO:0000313" key="2">
    <source>
        <dbReference type="EMBL" id="EJT99397.1"/>
    </source>
</evidence>
<dbReference type="AlphaFoldDB" id="M5G6K5"/>